<dbReference type="InterPro" id="IPR003594">
    <property type="entry name" value="HATPase_dom"/>
</dbReference>
<comment type="caution">
    <text evidence="17">The sequence shown here is derived from an EMBL/GenBank/DDBJ whole genome shotgun (WGS) entry which is preliminary data.</text>
</comment>
<dbReference type="SMART" id="SM00091">
    <property type="entry name" value="PAS"/>
    <property type="match status" value="3"/>
</dbReference>
<dbReference type="InterPro" id="IPR050351">
    <property type="entry name" value="BphY/WalK/GraS-like"/>
</dbReference>
<keyword evidence="8" id="KW-0418">Kinase</keyword>
<dbReference type="InterPro" id="IPR004358">
    <property type="entry name" value="Sig_transdc_His_kin-like_C"/>
</dbReference>
<dbReference type="Pfam" id="PF13426">
    <property type="entry name" value="PAS_9"/>
    <property type="match status" value="2"/>
</dbReference>
<dbReference type="SUPFAM" id="SSF47384">
    <property type="entry name" value="Homodimeric domain of signal transducing histidine kinase"/>
    <property type="match status" value="1"/>
</dbReference>
<accession>A0ABU5H2W3</accession>
<feature type="domain" description="PAS" evidence="15">
    <location>
        <begin position="153"/>
        <end position="226"/>
    </location>
</feature>
<evidence type="ECO:0000256" key="13">
    <source>
        <dbReference type="SAM" id="MobiDB-lite"/>
    </source>
</evidence>
<keyword evidence="7" id="KW-0547">Nucleotide-binding</keyword>
<feature type="domain" description="PAC" evidence="16">
    <location>
        <begin position="228"/>
        <end position="280"/>
    </location>
</feature>
<evidence type="ECO:0000256" key="11">
    <source>
        <dbReference type="ARBA" id="ARBA00023012"/>
    </source>
</evidence>
<evidence type="ECO:0000259" key="15">
    <source>
        <dbReference type="PROSITE" id="PS50112"/>
    </source>
</evidence>
<dbReference type="Pfam" id="PF00512">
    <property type="entry name" value="HisKA"/>
    <property type="match status" value="1"/>
</dbReference>
<evidence type="ECO:0000256" key="3">
    <source>
        <dbReference type="ARBA" id="ARBA00012438"/>
    </source>
</evidence>
<reference evidence="17 18" key="1">
    <citation type="submission" date="2023-12" db="EMBL/GenBank/DDBJ databases">
        <title>the genome sequence of Hyalangium sp. s54d21.</title>
        <authorList>
            <person name="Zhang X."/>
        </authorList>
    </citation>
    <scope>NUCLEOTIDE SEQUENCE [LARGE SCALE GENOMIC DNA]</scope>
    <source>
        <strain evidence="18">s54d21</strain>
    </source>
</reference>
<dbReference type="InterPro" id="IPR000014">
    <property type="entry name" value="PAS"/>
</dbReference>
<dbReference type="EMBL" id="JAXIVS010000004">
    <property type="protein sequence ID" value="MDY7227811.1"/>
    <property type="molecule type" value="Genomic_DNA"/>
</dbReference>
<dbReference type="PROSITE" id="PS50113">
    <property type="entry name" value="PAC"/>
    <property type="match status" value="3"/>
</dbReference>
<evidence type="ECO:0000313" key="17">
    <source>
        <dbReference type="EMBL" id="MDY7227811.1"/>
    </source>
</evidence>
<keyword evidence="11" id="KW-0902">Two-component regulatory system</keyword>
<dbReference type="CDD" id="cd00082">
    <property type="entry name" value="HisKA"/>
    <property type="match status" value="1"/>
</dbReference>
<dbReference type="PANTHER" id="PTHR42878">
    <property type="entry name" value="TWO-COMPONENT HISTIDINE KINASE"/>
    <property type="match status" value="1"/>
</dbReference>
<feature type="domain" description="PAC" evidence="16">
    <location>
        <begin position="100"/>
        <end position="152"/>
    </location>
</feature>
<dbReference type="PRINTS" id="PR00344">
    <property type="entry name" value="BCTRLSENSOR"/>
</dbReference>
<evidence type="ECO:0000256" key="1">
    <source>
        <dbReference type="ARBA" id="ARBA00000085"/>
    </source>
</evidence>
<sequence length="654" mass="74309">MTDEKRALAPSGNAPEVHTQNNPCSVDPSRLLVESVRDYAIFMLDPQGRIASWNLGAERINGYRAEEVLGKHFSLFCPPEEVVSGRCERALELALAEGRFEEEGWRVRKDGVLYWANVIITPIREHSGQLVGFSTVARDLTERRKAEEQLRESEQRFRLLLGSIRDYVIFMLDTEGRVSTWNAVAEHTKGYRAEEIIGQHFSRFYTPEDRLAGRPQRLLRQAVEQGRVEDEGWRLRKDGTRFWADVIISAVRDASGTLRGFSKVTRDLTERRRAQEQLRVSEERFRLLISGVKDYAIFMLDPRGYVVTWNEGAERINGYRAEEIIGQRFTRFYPEEEILAGKCDRELEVALREGRFEEEGWRLRKDGTRFWASVVITAIHDSAGRHSGFAKVTRDLTERRKLEEERVRVAQAQEALRLRDEFLSIASHELKTPLTALQLQLHSLRDRVEALDARVVSKVDRAARSSERLSALIEALLDVSRIATGRFELNPQRFDLSEAVREAGERLREAATQAGCELLVKVPESLSGKWDRLRVEQVLTNLLSNAIKYAANAPIEVSLVQEEDTAVLEVSDRGPGIPEADLSRIFERFERAAEVRHYGGLGLGLYVVREIVKAHDGMVTAHNRPGGGACFTIRLPLAPSERAQEEPPKPGALH</sequence>
<keyword evidence="18" id="KW-1185">Reference proteome</keyword>
<evidence type="ECO:0000256" key="7">
    <source>
        <dbReference type="ARBA" id="ARBA00022741"/>
    </source>
</evidence>
<gene>
    <name evidence="17" type="ORF">SYV04_15455</name>
</gene>
<dbReference type="InterPro" id="IPR003661">
    <property type="entry name" value="HisK_dim/P_dom"/>
</dbReference>
<dbReference type="Pfam" id="PF00989">
    <property type="entry name" value="PAS"/>
    <property type="match status" value="1"/>
</dbReference>
<organism evidence="17 18">
    <name type="scientific">Hyalangium rubrum</name>
    <dbReference type="NCBI Taxonomy" id="3103134"/>
    <lineage>
        <taxon>Bacteria</taxon>
        <taxon>Pseudomonadati</taxon>
        <taxon>Myxococcota</taxon>
        <taxon>Myxococcia</taxon>
        <taxon>Myxococcales</taxon>
        <taxon>Cystobacterineae</taxon>
        <taxon>Archangiaceae</taxon>
        <taxon>Hyalangium</taxon>
    </lineage>
</organism>
<feature type="domain" description="Histidine kinase" evidence="14">
    <location>
        <begin position="425"/>
        <end position="639"/>
    </location>
</feature>
<keyword evidence="5" id="KW-0808">Transferase</keyword>
<evidence type="ECO:0000256" key="10">
    <source>
        <dbReference type="ARBA" id="ARBA00022989"/>
    </source>
</evidence>
<evidence type="ECO:0000313" key="18">
    <source>
        <dbReference type="Proteomes" id="UP001291309"/>
    </source>
</evidence>
<dbReference type="InterPro" id="IPR001610">
    <property type="entry name" value="PAC"/>
</dbReference>
<dbReference type="InterPro" id="IPR036097">
    <property type="entry name" value="HisK_dim/P_sf"/>
</dbReference>
<keyword evidence="6" id="KW-0812">Transmembrane</keyword>
<evidence type="ECO:0000259" key="14">
    <source>
        <dbReference type="PROSITE" id="PS50109"/>
    </source>
</evidence>
<dbReference type="PANTHER" id="PTHR42878:SF7">
    <property type="entry name" value="SENSOR HISTIDINE KINASE GLRK"/>
    <property type="match status" value="1"/>
</dbReference>
<dbReference type="Pfam" id="PF02518">
    <property type="entry name" value="HATPase_c"/>
    <property type="match status" value="1"/>
</dbReference>
<dbReference type="PROSITE" id="PS50109">
    <property type="entry name" value="HIS_KIN"/>
    <property type="match status" value="1"/>
</dbReference>
<evidence type="ECO:0000256" key="6">
    <source>
        <dbReference type="ARBA" id="ARBA00022692"/>
    </source>
</evidence>
<keyword evidence="4" id="KW-0597">Phosphoprotein</keyword>
<keyword evidence="12" id="KW-0472">Membrane</keyword>
<dbReference type="EC" id="2.7.13.3" evidence="3"/>
<feature type="domain" description="PAS" evidence="15">
    <location>
        <begin position="41"/>
        <end position="98"/>
    </location>
</feature>
<keyword evidence="10" id="KW-1133">Transmembrane helix</keyword>
<dbReference type="InterPro" id="IPR036890">
    <property type="entry name" value="HATPase_C_sf"/>
</dbReference>
<feature type="domain" description="PAC" evidence="16">
    <location>
        <begin position="356"/>
        <end position="408"/>
    </location>
</feature>
<dbReference type="InterPro" id="IPR035965">
    <property type="entry name" value="PAS-like_dom_sf"/>
</dbReference>
<keyword evidence="9" id="KW-0067">ATP-binding</keyword>
<dbReference type="InterPro" id="IPR005467">
    <property type="entry name" value="His_kinase_dom"/>
</dbReference>
<dbReference type="NCBIfam" id="TIGR00229">
    <property type="entry name" value="sensory_box"/>
    <property type="match status" value="3"/>
</dbReference>
<dbReference type="InterPro" id="IPR000700">
    <property type="entry name" value="PAS-assoc_C"/>
</dbReference>
<feature type="domain" description="PAS" evidence="15">
    <location>
        <begin position="281"/>
        <end position="354"/>
    </location>
</feature>
<evidence type="ECO:0000256" key="12">
    <source>
        <dbReference type="ARBA" id="ARBA00023136"/>
    </source>
</evidence>
<dbReference type="PROSITE" id="PS50112">
    <property type="entry name" value="PAS"/>
    <property type="match status" value="3"/>
</dbReference>
<dbReference type="InterPro" id="IPR013767">
    <property type="entry name" value="PAS_fold"/>
</dbReference>
<dbReference type="SMART" id="SM00086">
    <property type="entry name" value="PAC"/>
    <property type="match status" value="3"/>
</dbReference>
<evidence type="ECO:0000256" key="2">
    <source>
        <dbReference type="ARBA" id="ARBA00004141"/>
    </source>
</evidence>
<dbReference type="Proteomes" id="UP001291309">
    <property type="component" value="Unassembled WGS sequence"/>
</dbReference>
<evidence type="ECO:0000256" key="5">
    <source>
        <dbReference type="ARBA" id="ARBA00022679"/>
    </source>
</evidence>
<proteinExistence type="predicted"/>
<name>A0ABU5H2W3_9BACT</name>
<dbReference type="SMART" id="SM00388">
    <property type="entry name" value="HisKA"/>
    <property type="match status" value="1"/>
</dbReference>
<evidence type="ECO:0000256" key="4">
    <source>
        <dbReference type="ARBA" id="ARBA00022553"/>
    </source>
</evidence>
<dbReference type="RefSeq" id="WP_321546522.1">
    <property type="nucleotide sequence ID" value="NZ_JAXIVS010000004.1"/>
</dbReference>
<evidence type="ECO:0000259" key="16">
    <source>
        <dbReference type="PROSITE" id="PS50113"/>
    </source>
</evidence>
<dbReference type="Gene3D" id="1.10.287.130">
    <property type="match status" value="1"/>
</dbReference>
<comment type="catalytic activity">
    <reaction evidence="1">
        <text>ATP + protein L-histidine = ADP + protein N-phospho-L-histidine.</text>
        <dbReference type="EC" id="2.7.13.3"/>
    </reaction>
</comment>
<dbReference type="SMART" id="SM00387">
    <property type="entry name" value="HATPase_c"/>
    <property type="match status" value="1"/>
</dbReference>
<dbReference type="SUPFAM" id="SSF55874">
    <property type="entry name" value="ATPase domain of HSP90 chaperone/DNA topoisomerase II/histidine kinase"/>
    <property type="match status" value="1"/>
</dbReference>
<protein>
    <recommendedName>
        <fullName evidence="3">histidine kinase</fullName>
        <ecNumber evidence="3">2.7.13.3</ecNumber>
    </recommendedName>
</protein>
<dbReference type="Gene3D" id="3.30.565.10">
    <property type="entry name" value="Histidine kinase-like ATPase, C-terminal domain"/>
    <property type="match status" value="1"/>
</dbReference>
<comment type="subcellular location">
    <subcellularLocation>
        <location evidence="2">Membrane</location>
        <topology evidence="2">Multi-pass membrane protein</topology>
    </subcellularLocation>
</comment>
<dbReference type="CDD" id="cd00075">
    <property type="entry name" value="HATPase"/>
    <property type="match status" value="1"/>
</dbReference>
<evidence type="ECO:0000256" key="8">
    <source>
        <dbReference type="ARBA" id="ARBA00022777"/>
    </source>
</evidence>
<feature type="region of interest" description="Disordered" evidence="13">
    <location>
        <begin position="1"/>
        <end position="23"/>
    </location>
</feature>
<dbReference type="CDD" id="cd00130">
    <property type="entry name" value="PAS"/>
    <property type="match status" value="3"/>
</dbReference>
<evidence type="ECO:0000256" key="9">
    <source>
        <dbReference type="ARBA" id="ARBA00022840"/>
    </source>
</evidence>
<dbReference type="Gene3D" id="3.30.450.20">
    <property type="entry name" value="PAS domain"/>
    <property type="match status" value="3"/>
</dbReference>
<dbReference type="SUPFAM" id="SSF55785">
    <property type="entry name" value="PYP-like sensor domain (PAS domain)"/>
    <property type="match status" value="3"/>
</dbReference>